<keyword evidence="2" id="KW-0378">Hydrolase</keyword>
<feature type="transmembrane region" description="Helical" evidence="1">
    <location>
        <begin position="90"/>
        <end position="112"/>
    </location>
</feature>
<reference evidence="2" key="1">
    <citation type="submission" date="2020-10" db="EMBL/GenBank/DDBJ databases">
        <title>Connecting structure to function with the recovery of over 1000 high-quality activated sludge metagenome-assembled genomes encoding full-length rRNA genes using long-read sequencing.</title>
        <authorList>
            <person name="Singleton C.M."/>
            <person name="Petriglieri F."/>
            <person name="Kristensen J.M."/>
            <person name="Kirkegaard R.H."/>
            <person name="Michaelsen T.Y."/>
            <person name="Andersen M.H."/>
            <person name="Karst S.M."/>
            <person name="Dueholm M.S."/>
            <person name="Nielsen P.H."/>
            <person name="Albertsen M."/>
        </authorList>
    </citation>
    <scope>NUCLEOTIDE SEQUENCE</scope>
    <source>
        <strain evidence="2">EsbW_18-Q3-R4-48_MAXAC.044</strain>
    </source>
</reference>
<feature type="transmembrane region" description="Helical" evidence="1">
    <location>
        <begin position="59"/>
        <end position="78"/>
    </location>
</feature>
<keyword evidence="1" id="KW-0472">Membrane</keyword>
<gene>
    <name evidence="2" type="ORF">IPJ48_12950</name>
</gene>
<accession>A0A9D7I853</accession>
<protein>
    <submittedName>
        <fullName evidence="2">Metal-dependent hydrolase</fullName>
    </submittedName>
</protein>
<dbReference type="PANTHER" id="PTHR40031">
    <property type="entry name" value="HYPOTHETICAL MEMBRANE SPANNING PROTEIN"/>
    <property type="match status" value="1"/>
</dbReference>
<evidence type="ECO:0000256" key="1">
    <source>
        <dbReference type="SAM" id="Phobius"/>
    </source>
</evidence>
<evidence type="ECO:0000313" key="3">
    <source>
        <dbReference type="Proteomes" id="UP000886602"/>
    </source>
</evidence>
<dbReference type="AlphaFoldDB" id="A0A9D7I853"/>
<dbReference type="InterPro" id="IPR007404">
    <property type="entry name" value="YdjM-like"/>
</dbReference>
<organism evidence="2 3">
    <name type="scientific">Candidatus Propionivibrio dominans</name>
    <dbReference type="NCBI Taxonomy" id="2954373"/>
    <lineage>
        <taxon>Bacteria</taxon>
        <taxon>Pseudomonadati</taxon>
        <taxon>Pseudomonadota</taxon>
        <taxon>Betaproteobacteria</taxon>
        <taxon>Rhodocyclales</taxon>
        <taxon>Rhodocyclaceae</taxon>
        <taxon>Propionivibrio</taxon>
    </lineage>
</organism>
<dbReference type="PANTHER" id="PTHR40031:SF1">
    <property type="entry name" value="MEMBRANE-BOUND METAL-DEPENDENT HYDROLASE"/>
    <property type="match status" value="1"/>
</dbReference>
<dbReference type="InterPro" id="IPR053170">
    <property type="entry name" value="Transcription_regulator"/>
</dbReference>
<dbReference type="Proteomes" id="UP000886602">
    <property type="component" value="Unassembled WGS sequence"/>
</dbReference>
<proteinExistence type="predicted"/>
<feature type="transmembrane region" description="Helical" evidence="1">
    <location>
        <begin position="154"/>
        <end position="171"/>
    </location>
</feature>
<name>A0A9D7I853_9RHOO</name>
<dbReference type="Pfam" id="PF04307">
    <property type="entry name" value="YdjM"/>
    <property type="match status" value="1"/>
</dbReference>
<keyword evidence="1" id="KW-0812">Transmembrane</keyword>
<evidence type="ECO:0000313" key="2">
    <source>
        <dbReference type="EMBL" id="MBK7423931.1"/>
    </source>
</evidence>
<keyword evidence="1" id="KW-1133">Transmembrane helix</keyword>
<sequence length="327" mass="36226">MDLITHGVLGATLAATLAPSHQRRLAAAVGMVGGMLPDADTLIQSPDDVLLVLDYHRHFTHALVFAPIGALIGALLLWPLLRKNLSFPKIYLYSLAGYGVAGLLDACTSYGTHLWLPFSERKEAWNLIAVFDPLFTLLLLVPLALALRRPQRHWAPVGLTLAAAYLGLGLWQHQRAETALRDVVAARGHPAPNLVIKPTMANQVLWRTLYVHEGRLQTDAFHLGWTVRHYPGESAPLMDEAAVTRLVGDHPRRREDLERFRRFSDGLLIADSTRPGFVGDGRYSLLPTRTAPIWGLEWSADGAPAFVTRREVTPEIRQAFIAMLLGR</sequence>
<comment type="caution">
    <text evidence="2">The sequence shown here is derived from an EMBL/GenBank/DDBJ whole genome shotgun (WGS) entry which is preliminary data.</text>
</comment>
<dbReference type="EMBL" id="JADJNC010000020">
    <property type="protein sequence ID" value="MBK7423931.1"/>
    <property type="molecule type" value="Genomic_DNA"/>
</dbReference>
<feature type="transmembrane region" description="Helical" evidence="1">
    <location>
        <begin position="124"/>
        <end position="147"/>
    </location>
</feature>
<dbReference type="GO" id="GO:0016787">
    <property type="term" value="F:hydrolase activity"/>
    <property type="evidence" value="ECO:0007669"/>
    <property type="project" value="UniProtKB-KW"/>
</dbReference>